<feature type="non-terminal residue" evidence="4">
    <location>
        <position position="1"/>
    </location>
</feature>
<dbReference type="PROSITE" id="PS50102">
    <property type="entry name" value="RRM"/>
    <property type="match status" value="1"/>
</dbReference>
<keyword evidence="5" id="KW-1185">Reference proteome</keyword>
<dbReference type="SMART" id="SM00360">
    <property type="entry name" value="RRM"/>
    <property type="match status" value="1"/>
</dbReference>
<dbReference type="Gene3D" id="3.30.70.330">
    <property type="match status" value="1"/>
</dbReference>
<gene>
    <name evidence="4" type="ORF">J0S82_007674</name>
</gene>
<dbReference type="EMBL" id="JAGFMF010011865">
    <property type="protein sequence ID" value="KAG8510693.1"/>
    <property type="molecule type" value="Genomic_DNA"/>
</dbReference>
<dbReference type="GO" id="GO:0000398">
    <property type="term" value="P:mRNA splicing, via spliceosome"/>
    <property type="evidence" value="ECO:0007669"/>
    <property type="project" value="TreeGrafter"/>
</dbReference>
<organism evidence="4 5">
    <name type="scientific">Galemys pyrenaicus</name>
    <name type="common">Iberian desman</name>
    <name type="synonym">Pyrenean desman</name>
    <dbReference type="NCBI Taxonomy" id="202257"/>
    <lineage>
        <taxon>Eukaryota</taxon>
        <taxon>Metazoa</taxon>
        <taxon>Chordata</taxon>
        <taxon>Craniata</taxon>
        <taxon>Vertebrata</taxon>
        <taxon>Euteleostomi</taxon>
        <taxon>Mammalia</taxon>
        <taxon>Eutheria</taxon>
        <taxon>Laurasiatheria</taxon>
        <taxon>Eulipotyphla</taxon>
        <taxon>Talpidae</taxon>
        <taxon>Galemys</taxon>
    </lineage>
</organism>
<dbReference type="PANTHER" id="PTHR48026:SF2">
    <property type="entry name" value="HETEROGENEOUS NUCLEAR RIBONUCLEOPROTEIN A1-RELATED"/>
    <property type="match status" value="1"/>
</dbReference>
<proteinExistence type="predicted"/>
<protein>
    <submittedName>
        <fullName evidence="4">Heterogeneous nuclear ribonucleoprotein A1</fullName>
    </submittedName>
</protein>
<name>A0A8J5ZVE8_GALPY</name>
<feature type="non-terminal residue" evidence="4">
    <location>
        <position position="157"/>
    </location>
</feature>
<dbReference type="Pfam" id="PF00076">
    <property type="entry name" value="RRM_1"/>
    <property type="match status" value="1"/>
</dbReference>
<evidence type="ECO:0000313" key="5">
    <source>
        <dbReference type="Proteomes" id="UP000700334"/>
    </source>
</evidence>
<dbReference type="PANTHER" id="PTHR48026">
    <property type="entry name" value="HOMOLOGOUS TO DROSOPHILA SQD (SQUID) PROTEIN"/>
    <property type="match status" value="1"/>
</dbReference>
<dbReference type="InterPro" id="IPR035979">
    <property type="entry name" value="RBD_domain_sf"/>
</dbReference>
<sequence length="157" mass="17256">SRVAGKLQKPFIGGLHFETADDSLRSHTKQRECSRTYGKIEMIDIVIDGRTGKKRGFSFVTLENHGSVDKIVFQKYQTVNDLTTDMVWEILMVVVEVVLVAVEILVIEETLVAAMKLVMEESLEAEVLAPMVVEVNTLPNHATNVAMVVPAAASAVS</sequence>
<evidence type="ECO:0000256" key="1">
    <source>
        <dbReference type="ARBA" id="ARBA00022884"/>
    </source>
</evidence>
<keyword evidence="1 2" id="KW-0694">RNA-binding</keyword>
<comment type="caution">
    <text evidence="4">The sequence shown here is derived from an EMBL/GenBank/DDBJ whole genome shotgun (WGS) entry which is preliminary data.</text>
</comment>
<dbReference type="GO" id="GO:0003730">
    <property type="term" value="F:mRNA 3'-UTR binding"/>
    <property type="evidence" value="ECO:0007669"/>
    <property type="project" value="TreeGrafter"/>
</dbReference>
<dbReference type="AlphaFoldDB" id="A0A8J5ZVE8"/>
<dbReference type="InterPro" id="IPR000504">
    <property type="entry name" value="RRM_dom"/>
</dbReference>
<feature type="domain" description="RRM" evidence="3">
    <location>
        <begin position="8"/>
        <end position="72"/>
    </location>
</feature>
<evidence type="ECO:0000313" key="4">
    <source>
        <dbReference type="EMBL" id="KAG8510693.1"/>
    </source>
</evidence>
<dbReference type="Proteomes" id="UP000700334">
    <property type="component" value="Unassembled WGS sequence"/>
</dbReference>
<accession>A0A8J5ZVE8</accession>
<dbReference type="GO" id="GO:0071013">
    <property type="term" value="C:catalytic step 2 spliceosome"/>
    <property type="evidence" value="ECO:0007669"/>
    <property type="project" value="TreeGrafter"/>
</dbReference>
<dbReference type="InterPro" id="IPR012677">
    <property type="entry name" value="Nucleotide-bd_a/b_plait_sf"/>
</dbReference>
<reference evidence="4" key="1">
    <citation type="journal article" date="2021" name="Evol. Appl.">
        <title>The genome of the Pyrenean desman and the effects of bottlenecks and inbreeding on the genomic landscape of an endangered species.</title>
        <authorList>
            <person name="Escoda L."/>
            <person name="Castresana J."/>
        </authorList>
    </citation>
    <scope>NUCLEOTIDE SEQUENCE</scope>
    <source>
        <strain evidence="4">IBE-C5619</strain>
    </source>
</reference>
<evidence type="ECO:0000259" key="3">
    <source>
        <dbReference type="PROSITE" id="PS50102"/>
    </source>
</evidence>
<keyword evidence="4" id="KW-0687">Ribonucleoprotein</keyword>
<evidence type="ECO:0000256" key="2">
    <source>
        <dbReference type="PROSITE-ProRule" id="PRU00176"/>
    </source>
</evidence>
<dbReference type="SUPFAM" id="SSF54928">
    <property type="entry name" value="RNA-binding domain, RBD"/>
    <property type="match status" value="1"/>
</dbReference>
<dbReference type="OrthoDB" id="762982at2759"/>